<protein>
    <submittedName>
        <fullName evidence="2">Sporulation protein YjcZ</fullName>
    </submittedName>
</protein>
<organism evidence="2 3">
    <name type="scientific">Anaerobacillus alkaliphilus</name>
    <dbReference type="NCBI Taxonomy" id="1548597"/>
    <lineage>
        <taxon>Bacteria</taxon>
        <taxon>Bacillati</taxon>
        <taxon>Bacillota</taxon>
        <taxon>Bacilli</taxon>
        <taxon>Bacillales</taxon>
        <taxon>Bacillaceae</taxon>
        <taxon>Anaerobacillus</taxon>
    </lineage>
</organism>
<evidence type="ECO:0000313" key="3">
    <source>
        <dbReference type="Proteomes" id="UP000290649"/>
    </source>
</evidence>
<sequence>MGYYGAPTYPAAHMYDPCCPTPMAAPAYVPAYPVAPARGGAGFGIALVVVVVILLVILGALYLYRTPGAPV</sequence>
<comment type="caution">
    <text evidence="2">The sequence shown here is derived from an EMBL/GenBank/DDBJ whole genome shotgun (WGS) entry which is preliminary data.</text>
</comment>
<dbReference type="AlphaFoldDB" id="A0A4Q0VY30"/>
<proteinExistence type="predicted"/>
<dbReference type="Proteomes" id="UP000290649">
    <property type="component" value="Unassembled WGS sequence"/>
</dbReference>
<evidence type="ECO:0000256" key="1">
    <source>
        <dbReference type="SAM" id="Phobius"/>
    </source>
</evidence>
<keyword evidence="1" id="KW-0812">Transmembrane</keyword>
<keyword evidence="1" id="KW-1133">Transmembrane helix</keyword>
<name>A0A4Q0VY30_9BACI</name>
<keyword evidence="1" id="KW-0472">Membrane</keyword>
<dbReference type="EMBL" id="QOUX01000001">
    <property type="protein sequence ID" value="RXJ04322.1"/>
    <property type="molecule type" value="Genomic_DNA"/>
</dbReference>
<feature type="transmembrane region" description="Helical" evidence="1">
    <location>
        <begin position="41"/>
        <end position="64"/>
    </location>
</feature>
<dbReference type="RefSeq" id="WP_129076669.1">
    <property type="nucleotide sequence ID" value="NZ_QOUX01000001.1"/>
</dbReference>
<reference evidence="2 3" key="1">
    <citation type="journal article" date="2019" name="Int. J. Syst. Evol. Microbiol.">
        <title>Anaerobacillus alkaliphilus sp. nov., a novel alkaliphilic and moderately halophilic bacterium.</title>
        <authorList>
            <person name="Borsodi A.K."/>
            <person name="Aszalos J.M."/>
            <person name="Bihari P."/>
            <person name="Nagy I."/>
            <person name="Schumann P."/>
            <person name="Sproer C."/>
            <person name="Kovacs A.L."/>
            <person name="Boka K."/>
            <person name="Dobosy P."/>
            <person name="Ovari M."/>
            <person name="Szili-Kovacs T."/>
            <person name="Toth E."/>
        </authorList>
    </citation>
    <scope>NUCLEOTIDE SEQUENCE [LARGE SCALE GENOMIC DNA]</scope>
    <source>
        <strain evidence="2 3">B16-10</strain>
    </source>
</reference>
<gene>
    <name evidence="2" type="ORF">DS745_02760</name>
</gene>
<evidence type="ECO:0000313" key="2">
    <source>
        <dbReference type="EMBL" id="RXJ04322.1"/>
    </source>
</evidence>
<accession>A0A4Q0VY30</accession>
<keyword evidence="3" id="KW-1185">Reference proteome</keyword>